<dbReference type="Proteomes" id="UP000596742">
    <property type="component" value="Unassembled WGS sequence"/>
</dbReference>
<reference evidence="1" key="1">
    <citation type="submission" date="2018-11" db="EMBL/GenBank/DDBJ databases">
        <authorList>
            <person name="Alioto T."/>
            <person name="Alioto T."/>
        </authorList>
    </citation>
    <scope>NUCLEOTIDE SEQUENCE</scope>
</reference>
<dbReference type="AlphaFoldDB" id="A0A8B6GC84"/>
<dbReference type="EMBL" id="UYJE01008207">
    <property type="protein sequence ID" value="VDI62073.1"/>
    <property type="molecule type" value="Genomic_DNA"/>
</dbReference>
<evidence type="ECO:0000313" key="1">
    <source>
        <dbReference type="EMBL" id="VDI62073.1"/>
    </source>
</evidence>
<feature type="non-terminal residue" evidence="1">
    <location>
        <position position="103"/>
    </location>
</feature>
<dbReference type="Gene3D" id="1.20.1070.10">
    <property type="entry name" value="Rhodopsin 7-helix transmembrane proteins"/>
    <property type="match status" value="1"/>
</dbReference>
<name>A0A8B6GC84_MYTGA</name>
<comment type="caution">
    <text evidence="1">The sequence shown here is derived from an EMBL/GenBank/DDBJ whole genome shotgun (WGS) entry which is preliminary data.</text>
</comment>
<protein>
    <submittedName>
        <fullName evidence="1">Uncharacterized protein</fullName>
    </submittedName>
</protein>
<feature type="non-terminal residue" evidence="1">
    <location>
        <position position="1"/>
    </location>
</feature>
<accession>A0A8B6GC84</accession>
<organism evidence="1 2">
    <name type="scientific">Mytilus galloprovincialis</name>
    <name type="common">Mediterranean mussel</name>
    <dbReference type="NCBI Taxonomy" id="29158"/>
    <lineage>
        <taxon>Eukaryota</taxon>
        <taxon>Metazoa</taxon>
        <taxon>Spiralia</taxon>
        <taxon>Lophotrochozoa</taxon>
        <taxon>Mollusca</taxon>
        <taxon>Bivalvia</taxon>
        <taxon>Autobranchia</taxon>
        <taxon>Pteriomorphia</taxon>
        <taxon>Mytilida</taxon>
        <taxon>Mytiloidea</taxon>
        <taxon>Mytilidae</taxon>
        <taxon>Mytilinae</taxon>
        <taxon>Mytilus</taxon>
    </lineage>
</organism>
<proteinExistence type="predicted"/>
<keyword evidence="2" id="KW-1185">Reference proteome</keyword>
<evidence type="ECO:0000313" key="2">
    <source>
        <dbReference type="Proteomes" id="UP000596742"/>
    </source>
</evidence>
<gene>
    <name evidence="1" type="ORF">MGAL_10B061149</name>
</gene>
<sequence>KNLASPATVLMQGLAIADASTAFCAYGFEILYQLKYLDNSFDESNTKLTMAYPYCALYVHVSLCEDLFVMVSTMLTLSLGIQKCLALKFPLWTRIYLTKRHST</sequence>